<name>A0AAD4EQB8_9PEZI</name>
<sequence length="817" mass="92178">MKAAQPAAKHKSKPATFSHSCAVLGGPNGPIIAAGSHFGPGVSVNTSRIILRANANADQCMGFSINFPLGEGQKANEEAVDTINICGDPVVQLDWHRLLVKLPRDGFTCSYSDAPAALAARFGDTLKLCLISIRLRDGARVTVEGFGIPFANYEQPEVVRWINDNATIVGDITLSELLRWDEFHLLVPRPPAQLQRQWTEDVMPSPPFVYPYGVEHNWRLERYEALLQATKAKEQFPTSYRYIDDNSHVAVVTQAVVQDVFWLHQTVEVMKKLWFPVYFVPRRHDESQFFVIIPMTRFREWFDPAWRRLAKNREVVLLLRGGEDKDEKVAPVQWSCNIIDHPQGNEGLQHHPTDEHELVLSARRPSKGKDGHDFKNRAALLFDAELHEAERKVDAACQFLPSAEPTLQHDRAGSISIADRMDLHRALMRGTGFYDWMTRDRPEEPAPAFRPLPAVNFLNGRDDKYVDALMEEAPAQDRVPFRRYLSNRPLGLCLITAAPGFGKRTALLSVAGLAMQKTLGKVFCSGPSSIAVDSLAYRLDRIAKSVCDRYNEGKVKGDPSRARRPLVVRGHNVAHETEAVWQMLRHPDRDTVFSGNGIAWNRHLSVAYWFLVLLRSQAKGIRQLDEDDSEVLHQIRQEIEQRSDLEKLRSLVAGWMTFEEWVACKEDVKIEPILNSIIRNADLLCTTPAESAQKESAYLHYKFGLAQGILIDEASRLHRADYACVAGNCLLPCVMGGDLISLKELRHQAVTGREKNRLGYFYNRHADDGVISPLMFFQASGIPVYRLAGQLQNPGQLQIPEGPRPLKRSWYERTAGR</sequence>
<proteinExistence type="predicted"/>
<keyword evidence="2" id="KW-1185">Reference proteome</keyword>
<evidence type="ECO:0000313" key="1">
    <source>
        <dbReference type="EMBL" id="KAG7285324.1"/>
    </source>
</evidence>
<organism evidence="1 2">
    <name type="scientific">Staphylotrichum longicolle</name>
    <dbReference type="NCBI Taxonomy" id="669026"/>
    <lineage>
        <taxon>Eukaryota</taxon>
        <taxon>Fungi</taxon>
        <taxon>Dikarya</taxon>
        <taxon>Ascomycota</taxon>
        <taxon>Pezizomycotina</taxon>
        <taxon>Sordariomycetes</taxon>
        <taxon>Sordariomycetidae</taxon>
        <taxon>Sordariales</taxon>
        <taxon>Chaetomiaceae</taxon>
        <taxon>Staphylotrichum</taxon>
    </lineage>
</organism>
<dbReference type="Gene3D" id="3.40.50.300">
    <property type="entry name" value="P-loop containing nucleotide triphosphate hydrolases"/>
    <property type="match status" value="1"/>
</dbReference>
<accession>A0AAD4EQB8</accession>
<evidence type="ECO:0000313" key="2">
    <source>
        <dbReference type="Proteomes" id="UP001197093"/>
    </source>
</evidence>
<dbReference type="Proteomes" id="UP001197093">
    <property type="component" value="Unassembled WGS sequence"/>
</dbReference>
<dbReference type="EMBL" id="JAHCVI010000005">
    <property type="protein sequence ID" value="KAG7285324.1"/>
    <property type="molecule type" value="Genomic_DNA"/>
</dbReference>
<protein>
    <submittedName>
        <fullName evidence="1">Uncharacterized protein</fullName>
    </submittedName>
</protein>
<reference evidence="1" key="1">
    <citation type="submission" date="2023-02" db="EMBL/GenBank/DDBJ databases">
        <authorList>
            <person name="Palmer J.M."/>
        </authorList>
    </citation>
    <scope>NUCLEOTIDE SEQUENCE</scope>
    <source>
        <strain evidence="1">FW57</strain>
    </source>
</reference>
<comment type="caution">
    <text evidence="1">The sequence shown here is derived from an EMBL/GenBank/DDBJ whole genome shotgun (WGS) entry which is preliminary data.</text>
</comment>
<dbReference type="AlphaFoldDB" id="A0AAD4EQB8"/>
<gene>
    <name evidence="1" type="ORF">NEMBOFW57_009946</name>
</gene>
<dbReference type="InterPro" id="IPR027417">
    <property type="entry name" value="P-loop_NTPase"/>
</dbReference>